<evidence type="ECO:0000313" key="1">
    <source>
        <dbReference type="EMBL" id="WCR10909.1"/>
    </source>
</evidence>
<accession>A0ABY7SVN8</accession>
<proteinExistence type="predicted"/>
<dbReference type="RefSeq" id="WP_272858998.1">
    <property type="nucleotide sequence ID" value="NZ_CP067134.1"/>
</dbReference>
<protein>
    <submittedName>
        <fullName evidence="1">Uncharacterized protein</fullName>
    </submittedName>
</protein>
<reference evidence="1 2" key="1">
    <citation type="submission" date="2021-01" db="EMBL/GenBank/DDBJ databases">
        <title>Biogeographic distribution of Paracoccus.</title>
        <authorList>
            <person name="Hollensteiner J."/>
            <person name="Leineberger J."/>
            <person name="Brinkhoff T."/>
            <person name="Daniel R."/>
        </authorList>
    </citation>
    <scope>NUCLEOTIDE SEQUENCE [LARGE SCALE GENOMIC DNA]</scope>
    <source>
        <strain evidence="1 2">LMG25392</strain>
    </source>
</reference>
<gene>
    <name evidence="1" type="ORF">JHW45_00325</name>
</gene>
<dbReference type="EMBL" id="CP067134">
    <property type="protein sequence ID" value="WCR10909.1"/>
    <property type="molecule type" value="Genomic_DNA"/>
</dbReference>
<name>A0ABY7SVN8_9RHOB</name>
<organism evidence="1 2">
    <name type="scientific">Paracoccus stylophorae</name>
    <dbReference type="NCBI Taxonomy" id="659350"/>
    <lineage>
        <taxon>Bacteria</taxon>
        <taxon>Pseudomonadati</taxon>
        <taxon>Pseudomonadota</taxon>
        <taxon>Alphaproteobacteria</taxon>
        <taxon>Rhodobacterales</taxon>
        <taxon>Paracoccaceae</taxon>
        <taxon>Paracoccus</taxon>
    </lineage>
</organism>
<sequence>MVEWNPTRQDRPATRWTPPLNAYESDLPGVSAYLHYWLDLRHARNEAAADTEPAAEMRQALNRLVRQGFGP</sequence>
<keyword evidence="2" id="KW-1185">Reference proteome</keyword>
<dbReference type="Proteomes" id="UP001218412">
    <property type="component" value="Chromosome"/>
</dbReference>
<evidence type="ECO:0000313" key="2">
    <source>
        <dbReference type="Proteomes" id="UP001218412"/>
    </source>
</evidence>